<evidence type="ECO:0000256" key="1">
    <source>
        <dbReference type="SAM" id="Phobius"/>
    </source>
</evidence>
<dbReference type="EMBL" id="BARU01034015">
    <property type="protein sequence ID" value="GAH73966.1"/>
    <property type="molecule type" value="Genomic_DNA"/>
</dbReference>
<gene>
    <name evidence="2" type="ORF">S03H2_53440</name>
</gene>
<evidence type="ECO:0000313" key="2">
    <source>
        <dbReference type="EMBL" id="GAH73966.1"/>
    </source>
</evidence>
<sequence length="55" mass="5680">MSTSIVLNVQLLNQQLQPLVTACFWGAVATAIAVPVAGAIGGTIAGKLEKRTKTK</sequence>
<dbReference type="AlphaFoldDB" id="X1HV02"/>
<keyword evidence="1" id="KW-1133">Transmembrane helix</keyword>
<comment type="caution">
    <text evidence="2">The sequence shown here is derived from an EMBL/GenBank/DDBJ whole genome shotgun (WGS) entry which is preliminary data.</text>
</comment>
<proteinExistence type="predicted"/>
<keyword evidence="1" id="KW-0472">Membrane</keyword>
<keyword evidence="1" id="KW-0812">Transmembrane</keyword>
<feature type="transmembrane region" description="Helical" evidence="1">
    <location>
        <begin position="19"/>
        <end position="45"/>
    </location>
</feature>
<accession>X1HV02</accession>
<name>X1HV02_9ZZZZ</name>
<reference evidence="2" key="1">
    <citation type="journal article" date="2014" name="Front. Microbiol.">
        <title>High frequency of phylogenetically diverse reductive dehalogenase-homologous genes in deep subseafloor sedimentary metagenomes.</title>
        <authorList>
            <person name="Kawai M."/>
            <person name="Futagami T."/>
            <person name="Toyoda A."/>
            <person name="Takaki Y."/>
            <person name="Nishi S."/>
            <person name="Hori S."/>
            <person name="Arai W."/>
            <person name="Tsubouchi T."/>
            <person name="Morono Y."/>
            <person name="Uchiyama I."/>
            <person name="Ito T."/>
            <person name="Fujiyama A."/>
            <person name="Inagaki F."/>
            <person name="Takami H."/>
        </authorList>
    </citation>
    <scope>NUCLEOTIDE SEQUENCE</scope>
    <source>
        <strain evidence="2">Expedition CK06-06</strain>
    </source>
</reference>
<protein>
    <submittedName>
        <fullName evidence="2">Uncharacterized protein</fullName>
    </submittedName>
</protein>
<organism evidence="2">
    <name type="scientific">marine sediment metagenome</name>
    <dbReference type="NCBI Taxonomy" id="412755"/>
    <lineage>
        <taxon>unclassified sequences</taxon>
        <taxon>metagenomes</taxon>
        <taxon>ecological metagenomes</taxon>
    </lineage>
</organism>